<gene>
    <name evidence="1" type="ORF">SAMN05660706_1012</name>
</gene>
<name>A0A1I6CN47_9FIRM</name>
<reference evidence="2" key="1">
    <citation type="submission" date="2016-10" db="EMBL/GenBank/DDBJ databases">
        <authorList>
            <person name="Varghese N."/>
            <person name="Submissions S."/>
        </authorList>
    </citation>
    <scope>NUCLEOTIDE SEQUENCE [LARGE SCALE GENOMIC DNA]</scope>
    <source>
        <strain evidence="2">DSM 3669</strain>
    </source>
</reference>
<keyword evidence="2" id="KW-1185">Reference proteome</keyword>
<organism evidence="1 2">
    <name type="scientific">Desulfoscipio geothermicus DSM 3669</name>
    <dbReference type="NCBI Taxonomy" id="1121426"/>
    <lineage>
        <taxon>Bacteria</taxon>
        <taxon>Bacillati</taxon>
        <taxon>Bacillota</taxon>
        <taxon>Clostridia</taxon>
        <taxon>Eubacteriales</taxon>
        <taxon>Desulfallaceae</taxon>
        <taxon>Desulfoscipio</taxon>
    </lineage>
</organism>
<evidence type="ECO:0000313" key="1">
    <source>
        <dbReference type="EMBL" id="SFQ94576.1"/>
    </source>
</evidence>
<sequence length="59" mass="6728">MFIEQGPIRPPSEAGSLLIRVTRNCPWNRCVCGRRDTSKRRVQCALLLSNLTPLHFGVY</sequence>
<dbReference type="Proteomes" id="UP000199584">
    <property type="component" value="Unassembled WGS sequence"/>
</dbReference>
<evidence type="ECO:0000313" key="2">
    <source>
        <dbReference type="Proteomes" id="UP000199584"/>
    </source>
</evidence>
<dbReference type="STRING" id="39060.SAMN05660706_1012"/>
<accession>A0A1I6CN47</accession>
<dbReference type="EMBL" id="FOYM01000001">
    <property type="protein sequence ID" value="SFQ94576.1"/>
    <property type="molecule type" value="Genomic_DNA"/>
</dbReference>
<proteinExistence type="predicted"/>
<dbReference type="AlphaFoldDB" id="A0A1I6CN47"/>
<protein>
    <submittedName>
        <fullName evidence="1">Uncharacterized protein</fullName>
    </submittedName>
</protein>